<evidence type="ECO:0000256" key="1">
    <source>
        <dbReference type="SAM" id="Phobius"/>
    </source>
</evidence>
<name>A0A9P0PQQ8_ACAOB</name>
<sequence>MFTASLVDKFWKKFNQKLDEFILYDFRKFPPVPPKSLPPARPMKFPYTFSAKIAQFPYRYYFKNQWIFHYYVYAVGLCIPIFMYISRLANSEENKAKWKAIKQKEKEEYYHKFH</sequence>
<keyword evidence="1" id="KW-0812">Transmembrane</keyword>
<evidence type="ECO:0000313" key="2">
    <source>
        <dbReference type="EMBL" id="CAH1990142.1"/>
    </source>
</evidence>
<gene>
    <name evidence="2" type="ORF">ACAOBT_LOCUS19481</name>
</gene>
<keyword evidence="3" id="KW-1185">Reference proteome</keyword>
<accession>A0A9P0PQQ8</accession>
<dbReference type="AlphaFoldDB" id="A0A9P0PQQ8"/>
<evidence type="ECO:0000313" key="3">
    <source>
        <dbReference type="Proteomes" id="UP001152888"/>
    </source>
</evidence>
<dbReference type="EMBL" id="CAKOFQ010007080">
    <property type="protein sequence ID" value="CAH1990142.1"/>
    <property type="molecule type" value="Genomic_DNA"/>
</dbReference>
<proteinExistence type="predicted"/>
<keyword evidence="1" id="KW-1133">Transmembrane helix</keyword>
<keyword evidence="1" id="KW-0472">Membrane</keyword>
<protein>
    <submittedName>
        <fullName evidence="2">Uncharacterized protein</fullName>
    </submittedName>
</protein>
<dbReference type="Proteomes" id="UP001152888">
    <property type="component" value="Unassembled WGS sequence"/>
</dbReference>
<reference evidence="2" key="1">
    <citation type="submission" date="2022-03" db="EMBL/GenBank/DDBJ databases">
        <authorList>
            <person name="Sayadi A."/>
        </authorList>
    </citation>
    <scope>NUCLEOTIDE SEQUENCE</scope>
</reference>
<comment type="caution">
    <text evidence="2">The sequence shown here is derived from an EMBL/GenBank/DDBJ whole genome shotgun (WGS) entry which is preliminary data.</text>
</comment>
<organism evidence="2 3">
    <name type="scientific">Acanthoscelides obtectus</name>
    <name type="common">Bean weevil</name>
    <name type="synonym">Bruchus obtectus</name>
    <dbReference type="NCBI Taxonomy" id="200917"/>
    <lineage>
        <taxon>Eukaryota</taxon>
        <taxon>Metazoa</taxon>
        <taxon>Ecdysozoa</taxon>
        <taxon>Arthropoda</taxon>
        <taxon>Hexapoda</taxon>
        <taxon>Insecta</taxon>
        <taxon>Pterygota</taxon>
        <taxon>Neoptera</taxon>
        <taxon>Endopterygota</taxon>
        <taxon>Coleoptera</taxon>
        <taxon>Polyphaga</taxon>
        <taxon>Cucujiformia</taxon>
        <taxon>Chrysomeloidea</taxon>
        <taxon>Chrysomelidae</taxon>
        <taxon>Bruchinae</taxon>
        <taxon>Bruchini</taxon>
        <taxon>Acanthoscelides</taxon>
    </lineage>
</organism>
<dbReference type="OrthoDB" id="6067390at2759"/>
<feature type="transmembrane region" description="Helical" evidence="1">
    <location>
        <begin position="66"/>
        <end position="85"/>
    </location>
</feature>